<dbReference type="InterPro" id="IPR004919">
    <property type="entry name" value="GmrSD_N"/>
</dbReference>
<sequence>MRESQREKIDEIVKFAKKNEDTIGYKTVVDILKNKEDSVTETDMLGTIEEILQYGILINYGDDEGYPAEEIGPDTFIPADVNISQKPINVYNLMERLENDEINLSPDFQRNGNLWSLEKQSQLIESLMLKIPIPAFYFNAADDDRWVVIDGRQRLTAFQNFLVGEGGEKKAFEGLQYLRDFNGFTFDDLPRQYARRIKETPIIAFTVEKGTPDAVVFNIFQRINTGGVILTDQEIRQALYQGAATELIQRLAESEEFLEATQRAISPARMADREYVTRFLAFTELDYKKYYKGNIDNFLIKALRQVNNYDKDQIARLEKKFKNIMGFCSAIFGKYAFRKYNTNWRRGPVNKAIFEIWAVCFSELTEDELQQIVKRKDEFLTAFGKLLQDSEFNTALKAGDQYSTVRRIDMARNFVREFTC</sequence>
<dbReference type="AlphaFoldDB" id="A0A1I0EZF2"/>
<reference evidence="3" key="1">
    <citation type="submission" date="2016-10" db="EMBL/GenBank/DDBJ databases">
        <authorList>
            <person name="Varghese N."/>
            <person name="Submissions S."/>
        </authorList>
    </citation>
    <scope>NUCLEOTIDE SEQUENCE [LARGE SCALE GENOMIC DNA]</scope>
    <source>
        <strain evidence="3">NLAE-zl-G277</strain>
    </source>
</reference>
<accession>A0A1I0EZF2</accession>
<evidence type="ECO:0000313" key="3">
    <source>
        <dbReference type="Proteomes" id="UP000198508"/>
    </source>
</evidence>
<name>A0A1I0EZF2_9FIRM</name>
<evidence type="ECO:0000259" key="1">
    <source>
        <dbReference type="Pfam" id="PF03235"/>
    </source>
</evidence>
<gene>
    <name evidence="2" type="ORF">SAMN05216313_107132</name>
</gene>
<feature type="domain" description="GmrSD restriction endonucleases N-terminal" evidence="1">
    <location>
        <begin position="99"/>
        <end position="240"/>
    </location>
</feature>
<dbReference type="EMBL" id="FOIM01000007">
    <property type="protein sequence ID" value="SET50937.1"/>
    <property type="molecule type" value="Genomic_DNA"/>
</dbReference>
<dbReference type="Pfam" id="PF03235">
    <property type="entry name" value="GmrSD_N"/>
    <property type="match status" value="1"/>
</dbReference>
<evidence type="ECO:0000313" key="2">
    <source>
        <dbReference type="EMBL" id="SET50937.1"/>
    </source>
</evidence>
<dbReference type="STRING" id="460384.SAMN05216313_107132"/>
<dbReference type="PANTHER" id="PTHR39639">
    <property type="entry name" value="CHROMOSOME 16, WHOLE GENOME SHOTGUN SEQUENCE"/>
    <property type="match status" value="1"/>
</dbReference>
<organism evidence="2 3">
    <name type="scientific">Enterocloster lavalensis</name>
    <dbReference type="NCBI Taxonomy" id="460384"/>
    <lineage>
        <taxon>Bacteria</taxon>
        <taxon>Bacillati</taxon>
        <taxon>Bacillota</taxon>
        <taxon>Clostridia</taxon>
        <taxon>Lachnospirales</taxon>
        <taxon>Lachnospiraceae</taxon>
        <taxon>Enterocloster</taxon>
    </lineage>
</organism>
<dbReference type="Proteomes" id="UP000198508">
    <property type="component" value="Unassembled WGS sequence"/>
</dbReference>
<proteinExistence type="predicted"/>
<dbReference type="RefSeq" id="WP_092362610.1">
    <property type="nucleotide sequence ID" value="NZ_CATZMQ010000013.1"/>
</dbReference>
<keyword evidence="3" id="KW-1185">Reference proteome</keyword>
<dbReference type="PANTHER" id="PTHR39639:SF1">
    <property type="entry name" value="DUF262 DOMAIN-CONTAINING PROTEIN"/>
    <property type="match status" value="1"/>
</dbReference>
<protein>
    <recommendedName>
        <fullName evidence="1">GmrSD restriction endonucleases N-terminal domain-containing protein</fullName>
    </recommendedName>
</protein>